<accession>A0A1Q9BVE5</accession>
<gene>
    <name evidence="1" type="ORF">AK812_SmicGene45728</name>
</gene>
<proteinExistence type="predicted"/>
<evidence type="ECO:0000313" key="1">
    <source>
        <dbReference type="EMBL" id="OLP74668.1"/>
    </source>
</evidence>
<dbReference type="Proteomes" id="UP000186817">
    <property type="component" value="Unassembled WGS sequence"/>
</dbReference>
<reference evidence="1 2" key="1">
    <citation type="submission" date="2016-02" db="EMBL/GenBank/DDBJ databases">
        <title>Genome analysis of coral dinoflagellate symbionts highlights evolutionary adaptations to a symbiotic lifestyle.</title>
        <authorList>
            <person name="Aranda M."/>
            <person name="Li Y."/>
            <person name="Liew Y.J."/>
            <person name="Baumgarten S."/>
            <person name="Simakov O."/>
            <person name="Wilson M."/>
            <person name="Piel J."/>
            <person name="Ashoor H."/>
            <person name="Bougouffa S."/>
            <person name="Bajic V.B."/>
            <person name="Ryu T."/>
            <person name="Ravasi T."/>
            <person name="Bayer T."/>
            <person name="Micklem G."/>
            <person name="Kim H."/>
            <person name="Bhak J."/>
            <person name="Lajeunesse T.C."/>
            <person name="Voolstra C.R."/>
        </authorList>
    </citation>
    <scope>NUCLEOTIDE SEQUENCE [LARGE SCALE GENOMIC DNA]</scope>
    <source>
        <strain evidence="1 2">CCMP2467</strain>
    </source>
</reference>
<dbReference type="OrthoDB" id="10284127at2759"/>
<dbReference type="EMBL" id="LSRX01003376">
    <property type="protein sequence ID" value="OLP74668.1"/>
    <property type="molecule type" value="Genomic_DNA"/>
</dbReference>
<evidence type="ECO:0000313" key="2">
    <source>
        <dbReference type="Proteomes" id="UP000186817"/>
    </source>
</evidence>
<organism evidence="1 2">
    <name type="scientific">Symbiodinium microadriaticum</name>
    <name type="common">Dinoflagellate</name>
    <name type="synonym">Zooxanthella microadriatica</name>
    <dbReference type="NCBI Taxonomy" id="2951"/>
    <lineage>
        <taxon>Eukaryota</taxon>
        <taxon>Sar</taxon>
        <taxon>Alveolata</taxon>
        <taxon>Dinophyceae</taxon>
        <taxon>Suessiales</taxon>
        <taxon>Symbiodiniaceae</taxon>
        <taxon>Symbiodinium</taxon>
    </lineage>
</organism>
<name>A0A1Q9BVE5_SYMMI</name>
<keyword evidence="2" id="KW-1185">Reference proteome</keyword>
<comment type="caution">
    <text evidence="1">The sequence shown here is derived from an EMBL/GenBank/DDBJ whole genome shotgun (WGS) entry which is preliminary data.</text>
</comment>
<sequence>MLCLRLIVEKYVCLAHFGTKWVFDGFNGDGRKRNALVDGWVRATWPREVRNLAQADPMHFGWVHKVRIELVQAAVEGGSGLVWARGLALLVAFRTLQDARFMRRTARR</sequence>
<dbReference type="AlphaFoldDB" id="A0A1Q9BVE5"/>
<protein>
    <submittedName>
        <fullName evidence="1">Uncharacterized protein</fullName>
    </submittedName>
</protein>
<feature type="non-terminal residue" evidence="1">
    <location>
        <position position="108"/>
    </location>
</feature>